<dbReference type="GeneID" id="41967210"/>
<dbReference type="Gene3D" id="3.30.710.10">
    <property type="entry name" value="Potassium Channel Kv1.1, Chain A"/>
    <property type="match status" value="1"/>
</dbReference>
<reference evidence="2" key="3">
    <citation type="submission" date="2025-08" db="UniProtKB">
        <authorList>
            <consortium name="RefSeq"/>
        </authorList>
    </citation>
    <scope>IDENTIFICATION</scope>
    <source>
        <strain evidence="2">NI907</strain>
    </source>
</reference>
<gene>
    <name evidence="2" type="ORF">PgNI_12355</name>
</gene>
<proteinExistence type="predicted"/>
<name>A0A6P8AMS9_PYRGI</name>
<protein>
    <recommendedName>
        <fullName evidence="3">BTB domain-containing protein</fullName>
    </recommendedName>
</protein>
<reference evidence="2" key="1">
    <citation type="journal article" date="2019" name="Mol. Biol. Evol.">
        <title>Blast fungal genomes show frequent chromosomal changes, gene gains and losses, and effector gene turnover.</title>
        <authorList>
            <person name="Gomez Luciano L.B."/>
            <person name="Jason Tsai I."/>
            <person name="Chuma I."/>
            <person name="Tosa Y."/>
            <person name="Chen Y.H."/>
            <person name="Li J.Y."/>
            <person name="Li M.Y."/>
            <person name="Jade Lu M.Y."/>
            <person name="Nakayashiki H."/>
            <person name="Li W.H."/>
        </authorList>
    </citation>
    <scope>NUCLEOTIDE SEQUENCE</scope>
    <source>
        <strain evidence="2">NI907</strain>
    </source>
</reference>
<dbReference type="InterPro" id="IPR011333">
    <property type="entry name" value="SKP1/BTB/POZ_sf"/>
</dbReference>
<reference evidence="2" key="2">
    <citation type="submission" date="2019-10" db="EMBL/GenBank/DDBJ databases">
        <authorList>
            <consortium name="NCBI Genome Project"/>
        </authorList>
    </citation>
    <scope>NUCLEOTIDE SEQUENCE</scope>
    <source>
        <strain evidence="2">NI907</strain>
    </source>
</reference>
<keyword evidence="1" id="KW-1185">Reference proteome</keyword>
<dbReference type="RefSeq" id="XP_030976204.1">
    <property type="nucleotide sequence ID" value="XM_031132305.1"/>
</dbReference>
<evidence type="ECO:0000313" key="2">
    <source>
        <dbReference type="RefSeq" id="XP_030976204.1"/>
    </source>
</evidence>
<evidence type="ECO:0000313" key="1">
    <source>
        <dbReference type="Proteomes" id="UP000515153"/>
    </source>
</evidence>
<organism evidence="1 2">
    <name type="scientific">Pyricularia grisea</name>
    <name type="common">Crabgrass-specific blast fungus</name>
    <name type="synonym">Magnaporthe grisea</name>
    <dbReference type="NCBI Taxonomy" id="148305"/>
    <lineage>
        <taxon>Eukaryota</taxon>
        <taxon>Fungi</taxon>
        <taxon>Dikarya</taxon>
        <taxon>Ascomycota</taxon>
        <taxon>Pezizomycotina</taxon>
        <taxon>Sordariomycetes</taxon>
        <taxon>Sordariomycetidae</taxon>
        <taxon>Magnaporthales</taxon>
        <taxon>Pyriculariaceae</taxon>
        <taxon>Pyricularia</taxon>
    </lineage>
</organism>
<evidence type="ECO:0008006" key="3">
    <source>
        <dbReference type="Google" id="ProtNLM"/>
    </source>
</evidence>
<dbReference type="CDD" id="cd18186">
    <property type="entry name" value="BTB_POZ_ZBTB_KLHL-like"/>
    <property type="match status" value="1"/>
</dbReference>
<dbReference type="Proteomes" id="UP000515153">
    <property type="component" value="Unplaced"/>
</dbReference>
<dbReference type="KEGG" id="pgri:PgNI_12355"/>
<dbReference type="AlphaFoldDB" id="A0A6P8AMS9"/>
<sequence>MAPENTLSRLPGLHRWSERFYDVTVVCGHDVFKLHKESKANKITLADGDFIVFESLIQFCYSGSYTEPESPEDGHGAAVHYKPAADIQQVYSSISHHLGAAGDGEKLLMPGIKVLALERVRGRVSDILSDFEDTSTEDCITARVDGSSEFISLLDDIYESLPGSDVALKASICRVIAVLRVEEKFFKQLMPVMQKHGSLALGGLNYLRLHG</sequence>
<accession>A0A6P8AMS9</accession>
<dbReference type="SUPFAM" id="SSF54695">
    <property type="entry name" value="POZ domain"/>
    <property type="match status" value="1"/>
</dbReference>